<feature type="binding site" evidence="7">
    <location>
        <position position="137"/>
    </location>
    <ligand>
        <name>Zn(2+)</name>
        <dbReference type="ChEBI" id="CHEBI:29105"/>
    </ligand>
</feature>
<keyword evidence="4 7" id="KW-0862">Zinc</keyword>
<feature type="binding site" evidence="7">
    <location>
        <position position="46"/>
    </location>
    <ligand>
        <name>L-glutamate</name>
        <dbReference type="ChEBI" id="CHEBI:29985"/>
    </ligand>
</feature>
<dbReference type="InterPro" id="IPR022380">
    <property type="entry name" value="Glu-Q_tRNA(Asp)_Synthase"/>
</dbReference>
<dbReference type="HAMAP" id="MF_01428">
    <property type="entry name" value="Glu_Q_tRNA_synth"/>
    <property type="match status" value="1"/>
</dbReference>
<feature type="domain" description="Glutamyl/glutaminyl-tRNA synthetase class Ib catalytic" evidence="10">
    <location>
        <begin position="7"/>
        <end position="309"/>
    </location>
</feature>
<protein>
    <recommendedName>
        <fullName evidence="7">Glutamyl-Q tRNA(Asp) synthetase</fullName>
        <shortName evidence="7">Glu-Q-RSs</shortName>
        <ecNumber evidence="7">6.1.1.-</ecNumber>
    </recommendedName>
</protein>
<comment type="cofactor">
    <cofactor evidence="7">
        <name>Zn(2+)</name>
        <dbReference type="ChEBI" id="CHEBI:29105"/>
    </cofactor>
    <text evidence="7">Binds 1 zinc ion per subunit.</text>
</comment>
<dbReference type="PROSITE" id="PS00178">
    <property type="entry name" value="AA_TRNA_LIGASE_I"/>
    <property type="match status" value="1"/>
</dbReference>
<feature type="binding site" evidence="7">
    <location>
        <position position="106"/>
    </location>
    <ligand>
        <name>Zn(2+)</name>
        <dbReference type="ChEBI" id="CHEBI:29105"/>
    </ligand>
</feature>
<organism evidence="11 12">
    <name type="scientific">Enhygromyxa salina</name>
    <dbReference type="NCBI Taxonomy" id="215803"/>
    <lineage>
        <taxon>Bacteria</taxon>
        <taxon>Pseudomonadati</taxon>
        <taxon>Myxococcota</taxon>
        <taxon>Polyangia</taxon>
        <taxon>Nannocystales</taxon>
        <taxon>Nannocystaceae</taxon>
        <taxon>Enhygromyxa</taxon>
    </lineage>
</organism>
<dbReference type="AlphaFoldDB" id="A0A2S9XGI2"/>
<keyword evidence="12" id="KW-1185">Reference proteome</keyword>
<feature type="binding site" evidence="7">
    <location>
        <begin position="10"/>
        <end position="14"/>
    </location>
    <ligand>
        <name>L-glutamate</name>
        <dbReference type="ChEBI" id="CHEBI:29985"/>
    </ligand>
</feature>
<feature type="region of interest" description="Disordered" evidence="9">
    <location>
        <begin position="119"/>
        <end position="149"/>
    </location>
</feature>
<evidence type="ECO:0000256" key="3">
    <source>
        <dbReference type="ARBA" id="ARBA00022741"/>
    </source>
</evidence>
<feature type="binding site" evidence="7">
    <location>
        <position position="209"/>
    </location>
    <ligand>
        <name>L-glutamate</name>
        <dbReference type="ChEBI" id="CHEBI:29985"/>
    </ligand>
</feature>
<evidence type="ECO:0000313" key="11">
    <source>
        <dbReference type="EMBL" id="PRP91978.1"/>
    </source>
</evidence>
<dbReference type="InterPro" id="IPR014729">
    <property type="entry name" value="Rossmann-like_a/b/a_fold"/>
</dbReference>
<dbReference type="GO" id="GO:0006400">
    <property type="term" value="P:tRNA modification"/>
    <property type="evidence" value="ECO:0007669"/>
    <property type="project" value="InterPro"/>
</dbReference>
<feature type="binding site" evidence="7">
    <location>
        <position position="250"/>
    </location>
    <ligand>
        <name>ATP</name>
        <dbReference type="ChEBI" id="CHEBI:30616"/>
    </ligand>
</feature>
<sequence>METLKPVVGRYAPSPTGRLHLGNARTGLLAWLSARAAGGRFVMRVEDLDPQRSKRAHEQRQLDDLRWLGLDWDEGPDVGGPHGPYRQSERGEHYEEALARLDTFACTCTRRELREAREAHDAVSAPHGAEPVYPGTCRDGPTHPERPAARRWRVPAGEVWFDDRIAGRRRQNVAREVGDFVLRRADRAWAYQLAVVVDDAAMGVTEIVRGADLLDSSPRQILLQRSLGLPTPTYAHVPLIVGPDGGKLNKRHGAPDLSALREAGVDPRRVVAALARSAGLLGDEDAWVHPRELIRAFDPARIAREPSTLELDTLIP</sequence>
<keyword evidence="1 7" id="KW-0436">Ligase</keyword>
<evidence type="ECO:0000256" key="9">
    <source>
        <dbReference type="SAM" id="MobiDB-lite"/>
    </source>
</evidence>
<keyword evidence="5 7" id="KW-0067">ATP-binding</keyword>
<comment type="function">
    <text evidence="7">Catalyzes the tRNA-independent activation of glutamate in presence of ATP and the subsequent transfer of glutamate onto a tRNA(Asp). Glutamate is transferred on the 2-amino-5-(4,5-dihydroxy-2-cyclopenten-1-yl) moiety of the queuosine in the wobble position of the QUC anticodon.</text>
</comment>
<evidence type="ECO:0000256" key="8">
    <source>
        <dbReference type="RuleBase" id="RU363037"/>
    </source>
</evidence>
<dbReference type="InterPro" id="IPR001412">
    <property type="entry name" value="aa-tRNA-synth_I_CS"/>
</dbReference>
<dbReference type="Pfam" id="PF00749">
    <property type="entry name" value="tRNA-synt_1c"/>
    <property type="match status" value="1"/>
</dbReference>
<feature type="short sequence motif" description="'KMSKS' region" evidence="7">
    <location>
        <begin position="247"/>
        <end position="251"/>
    </location>
</feature>
<dbReference type="GO" id="GO:0005524">
    <property type="term" value="F:ATP binding"/>
    <property type="evidence" value="ECO:0007669"/>
    <property type="project" value="UniProtKB-KW"/>
</dbReference>
<evidence type="ECO:0000256" key="7">
    <source>
        <dbReference type="HAMAP-Rule" id="MF_01428"/>
    </source>
</evidence>
<keyword evidence="2 7" id="KW-0479">Metal-binding</keyword>
<dbReference type="InterPro" id="IPR020058">
    <property type="entry name" value="Glu/Gln-tRNA-synth_Ib_cat-dom"/>
</dbReference>
<keyword evidence="8" id="KW-0648">Protein biosynthesis</keyword>
<dbReference type="SUPFAM" id="SSF52374">
    <property type="entry name" value="Nucleotidylyl transferase"/>
    <property type="match status" value="1"/>
</dbReference>
<reference evidence="11 12" key="1">
    <citation type="submission" date="2018-03" db="EMBL/GenBank/DDBJ databases">
        <title>Draft Genome Sequences of the Obligatory Marine Myxobacteria Enhygromyxa salina SWB005.</title>
        <authorList>
            <person name="Poehlein A."/>
            <person name="Moghaddam J.A."/>
            <person name="Harms H."/>
            <person name="Alanjari M."/>
            <person name="Koenig G.M."/>
            <person name="Daniel R."/>
            <person name="Schaeberle T.F."/>
        </authorList>
    </citation>
    <scope>NUCLEOTIDE SEQUENCE [LARGE SCALE GENOMIC DNA]</scope>
    <source>
        <strain evidence="11 12">SWB005</strain>
    </source>
</reference>
<evidence type="ECO:0000259" key="10">
    <source>
        <dbReference type="Pfam" id="PF00749"/>
    </source>
</evidence>
<dbReference type="PANTHER" id="PTHR43311:SF1">
    <property type="entry name" value="GLUTAMYL-Q TRNA(ASP) SYNTHETASE"/>
    <property type="match status" value="1"/>
</dbReference>
<evidence type="ECO:0000256" key="2">
    <source>
        <dbReference type="ARBA" id="ARBA00022723"/>
    </source>
</evidence>
<comment type="caution">
    <text evidence="11">The sequence shown here is derived from an EMBL/GenBank/DDBJ whole genome shotgun (WGS) entry which is preliminary data.</text>
</comment>
<dbReference type="Proteomes" id="UP000237968">
    <property type="component" value="Unassembled WGS sequence"/>
</dbReference>
<feature type="short sequence motif" description="'HIGH' region" evidence="7">
    <location>
        <begin position="13"/>
        <end position="23"/>
    </location>
</feature>
<dbReference type="PANTHER" id="PTHR43311">
    <property type="entry name" value="GLUTAMATE--TRNA LIGASE"/>
    <property type="match status" value="1"/>
</dbReference>
<dbReference type="PRINTS" id="PR00987">
    <property type="entry name" value="TRNASYNTHGLU"/>
</dbReference>
<dbReference type="GO" id="GO:0004818">
    <property type="term" value="F:glutamate-tRNA ligase activity"/>
    <property type="evidence" value="ECO:0007669"/>
    <property type="project" value="TreeGrafter"/>
</dbReference>
<dbReference type="GO" id="GO:0008270">
    <property type="term" value="F:zinc ion binding"/>
    <property type="evidence" value="ECO:0007669"/>
    <property type="project" value="UniProtKB-UniRule"/>
</dbReference>
<evidence type="ECO:0000256" key="6">
    <source>
        <dbReference type="ARBA" id="ARBA00023146"/>
    </source>
</evidence>
<accession>A0A2S9XGI2</accession>
<keyword evidence="3 7" id="KW-0547">Nucleotide-binding</keyword>
<feature type="binding site" evidence="7">
    <location>
        <position position="191"/>
    </location>
    <ligand>
        <name>L-glutamate</name>
        <dbReference type="ChEBI" id="CHEBI:29985"/>
    </ligand>
</feature>
<feature type="binding site" evidence="7">
    <location>
        <position position="108"/>
    </location>
    <ligand>
        <name>Zn(2+)</name>
        <dbReference type="ChEBI" id="CHEBI:29105"/>
    </ligand>
</feature>
<name>A0A2S9XGI2_9BACT</name>
<dbReference type="InterPro" id="IPR049940">
    <property type="entry name" value="GluQ/Sye"/>
</dbReference>
<gene>
    <name evidence="11" type="primary">gltX1</name>
    <name evidence="7" type="synonym">gluQ</name>
    <name evidence="11" type="ORF">ENSA5_51890</name>
</gene>
<dbReference type="EC" id="6.1.1.-" evidence="7"/>
<dbReference type="NCBIfam" id="NF004314">
    <property type="entry name" value="PRK05710.1-3"/>
    <property type="match status" value="1"/>
</dbReference>
<evidence type="ECO:0000256" key="1">
    <source>
        <dbReference type="ARBA" id="ARBA00022598"/>
    </source>
</evidence>
<dbReference type="GO" id="GO:0006424">
    <property type="term" value="P:glutamyl-tRNA aminoacylation"/>
    <property type="evidence" value="ECO:0007669"/>
    <property type="project" value="InterPro"/>
</dbReference>
<proteinExistence type="inferred from homology"/>
<dbReference type="NCBIfam" id="NF004315">
    <property type="entry name" value="PRK05710.1-4"/>
    <property type="match status" value="1"/>
</dbReference>
<evidence type="ECO:0000313" key="12">
    <source>
        <dbReference type="Proteomes" id="UP000237968"/>
    </source>
</evidence>
<comment type="similarity">
    <text evidence="7">Belongs to the class-I aminoacyl-tRNA synthetase family. GluQ subfamily.</text>
</comment>
<dbReference type="NCBIfam" id="TIGR03838">
    <property type="entry name" value="queuosine_YadB"/>
    <property type="match status" value="1"/>
</dbReference>
<dbReference type="InterPro" id="IPR000924">
    <property type="entry name" value="Glu/Gln-tRNA-synth"/>
</dbReference>
<evidence type="ECO:0000256" key="4">
    <source>
        <dbReference type="ARBA" id="ARBA00022833"/>
    </source>
</evidence>
<keyword evidence="6 7" id="KW-0030">Aminoacyl-tRNA synthetase</keyword>
<feature type="binding site" evidence="7">
    <location>
        <position position="133"/>
    </location>
    <ligand>
        <name>Zn(2+)</name>
        <dbReference type="ChEBI" id="CHEBI:29105"/>
    </ligand>
</feature>
<dbReference type="EMBL" id="PVNK01000227">
    <property type="protein sequence ID" value="PRP91978.1"/>
    <property type="molecule type" value="Genomic_DNA"/>
</dbReference>
<dbReference type="GO" id="GO:0005829">
    <property type="term" value="C:cytosol"/>
    <property type="evidence" value="ECO:0007669"/>
    <property type="project" value="TreeGrafter"/>
</dbReference>
<dbReference type="Gene3D" id="3.40.50.620">
    <property type="entry name" value="HUPs"/>
    <property type="match status" value="1"/>
</dbReference>
<evidence type="ECO:0000256" key="5">
    <source>
        <dbReference type="ARBA" id="ARBA00022840"/>
    </source>
</evidence>